<dbReference type="Pfam" id="PF13365">
    <property type="entry name" value="Trypsin_2"/>
    <property type="match status" value="1"/>
</dbReference>
<comment type="caution">
    <text evidence="3">The sequence shown here is derived from an EMBL/GenBank/DDBJ whole genome shotgun (WGS) entry which is preliminary data.</text>
</comment>
<dbReference type="Pfam" id="PF05729">
    <property type="entry name" value="NACHT"/>
    <property type="match status" value="1"/>
</dbReference>
<evidence type="ECO:0000259" key="2">
    <source>
        <dbReference type="PROSITE" id="PS50837"/>
    </source>
</evidence>
<dbReference type="SUPFAM" id="SSF52540">
    <property type="entry name" value="P-loop containing nucleoside triphosphate hydrolases"/>
    <property type="match status" value="1"/>
</dbReference>
<keyword evidence="4" id="KW-1185">Reference proteome</keyword>
<dbReference type="InterPro" id="IPR009003">
    <property type="entry name" value="Peptidase_S1_PA"/>
</dbReference>
<dbReference type="InterPro" id="IPR007111">
    <property type="entry name" value="NACHT_NTPase"/>
</dbReference>
<name>A0ABV5MJ27_9ACTN</name>
<evidence type="ECO:0000313" key="3">
    <source>
        <dbReference type="EMBL" id="MFB9448877.1"/>
    </source>
</evidence>
<reference evidence="3 4" key="1">
    <citation type="submission" date="2024-09" db="EMBL/GenBank/DDBJ databases">
        <authorList>
            <person name="Sun Q."/>
            <person name="Mori K."/>
        </authorList>
    </citation>
    <scope>NUCLEOTIDE SEQUENCE [LARGE SCALE GENOMIC DNA]</scope>
    <source>
        <strain evidence="3 4">JCM 3307</strain>
    </source>
</reference>
<dbReference type="SMART" id="SM00567">
    <property type="entry name" value="EZ_HEAT"/>
    <property type="match status" value="4"/>
</dbReference>
<proteinExistence type="predicted"/>
<dbReference type="RefSeq" id="WP_223093919.1">
    <property type="nucleotide sequence ID" value="NZ_CP061913.1"/>
</dbReference>
<dbReference type="EMBL" id="JBHMCA010000060">
    <property type="protein sequence ID" value="MFB9448877.1"/>
    <property type="molecule type" value="Genomic_DNA"/>
</dbReference>
<dbReference type="Proteomes" id="UP001589608">
    <property type="component" value="Unassembled WGS sequence"/>
</dbReference>
<feature type="region of interest" description="Disordered" evidence="1">
    <location>
        <begin position="1350"/>
        <end position="1371"/>
    </location>
</feature>
<feature type="domain" description="NACHT" evidence="2">
    <location>
        <begin position="322"/>
        <end position="408"/>
    </location>
</feature>
<evidence type="ECO:0000313" key="4">
    <source>
        <dbReference type="Proteomes" id="UP001589608"/>
    </source>
</evidence>
<accession>A0ABV5MJ27</accession>
<dbReference type="Gene3D" id="1.25.10.10">
    <property type="entry name" value="Leucine-rich Repeat Variant"/>
    <property type="match status" value="3"/>
</dbReference>
<protein>
    <submittedName>
        <fullName evidence="3">NACHT domain-containing protein</fullName>
    </submittedName>
</protein>
<dbReference type="PROSITE" id="PS50837">
    <property type="entry name" value="NACHT"/>
    <property type="match status" value="1"/>
</dbReference>
<gene>
    <name evidence="3" type="ORF">ACFFTR_37860</name>
</gene>
<dbReference type="Gene3D" id="3.40.50.300">
    <property type="entry name" value="P-loop containing nucleotide triphosphate hydrolases"/>
    <property type="match status" value="1"/>
</dbReference>
<evidence type="ECO:0000256" key="1">
    <source>
        <dbReference type="SAM" id="MobiDB-lite"/>
    </source>
</evidence>
<dbReference type="SUPFAM" id="SSF48371">
    <property type="entry name" value="ARM repeat"/>
    <property type="match status" value="1"/>
</dbReference>
<dbReference type="InterPro" id="IPR027417">
    <property type="entry name" value="P-loop_NTPase"/>
</dbReference>
<dbReference type="InterPro" id="IPR016024">
    <property type="entry name" value="ARM-type_fold"/>
</dbReference>
<dbReference type="InterPro" id="IPR011989">
    <property type="entry name" value="ARM-like"/>
</dbReference>
<organism evidence="3 4">
    <name type="scientific">Dactylosporangium vinaceum</name>
    <dbReference type="NCBI Taxonomy" id="53362"/>
    <lineage>
        <taxon>Bacteria</taxon>
        <taxon>Bacillati</taxon>
        <taxon>Actinomycetota</taxon>
        <taxon>Actinomycetes</taxon>
        <taxon>Micromonosporales</taxon>
        <taxon>Micromonosporaceae</taxon>
        <taxon>Dactylosporangium</taxon>
    </lineage>
</organism>
<sequence>MSDPSTGGREALAARLHAATVRLSVGPATGTGFFVTDQLLVSCAHLLPAAAQIGAEVSIHVGGRTCTGVIRELLRGAPKSEYPDLICIDVGDPIPDVSWAFLGPGATAGDEVYAYGFPKAYADGDSFYGRIEGIAGVGTGRELLKFQQTRVSEGVSGSPLLNIRTGAICGMIQSAFNRGEGGRALGSDKIFELLPDVAAWQAARAGQNQRWLRELSDEQLGSGAWSRAIVQAVRPAHDPFAEYCRHLIDAADHHVTEYVVPNGEPIALSSTASPELLRQPVPEALANWKPSIFSMNVQSTAFGRTEPTRFLTLQSALELYHWRMLLLGEPGSGKTFSLRLLAREAARQYLQNPAAPLPLYVAARLWRQDTDRDLAGWIARTTGVERSAVAAALTDGRAFLLLDGLDELESHAAEVAQTRDDSPTSLLNELSKLHNCRVVLSCRRIEYEKIADAVSFRLPFLGAATLDRLTPEQIEEYIGHIPGFLEVLRVDSSLLSLAANPLLLALLAHTYLLDPTRFAEWKERAPSEDGVHAVFRQYVETRFNWEAERPTFDIPVTLDEFYEGLGLALLRSRSIDDPSGDWILDRDTVVAVLGDRAAAVIALAQQMGLLSPSRFRALSKIRFTFRHALLRDHFAYPAAQTALQSADEADLQTAVLALSRLGGTEARDRLIEIARDETRGKLMRASAIEAVGALRDPDTYSWLREYLRGEDQEVSFAAAEAWQRVGGRIAADELAAFIEERDAGNGKPESFAVLASAIQLCRLTADNSYARQRYLGFLRQPDHWIASFARFATVSEPEEVAEAAEIYRARLPDAATPLKVLLLAGLATIEGEGALDVLLANLGHADQSVQGIIRWELNRFGETVLEELDRRARAAATAELPPLLKAIGYVRKESAAKLVASFIDPTNENVMGACFFALSQMGSKADSVLRDLLDQHEDANVRRAAACILAIHSREGFAEVLRRVVADAAEMDGPIAHGLSDSLLITGYDTARMATMFDLVDDQATSDGSKLIELTTSLGDIRVWPALERLAASPDESKQQAATAAMTRLISTYRARLLTHHIKGTIEGSDVAAAARILDQFSPLPLSELVRYFLESVEQQDLQLGFAAIAAILHSGRDNLQQIVDEIAERGTRDADRTMLMSAVILLVGGGSSARLLAELFDEVPVPIQEEMSEIVGRLSNPEIVSSFEQIDNQRRNARYGTILALIGSLPVPRQAGGQYDASPPDGDIASKLGQSEPFGHSEEVESAIIALLRSKARKNSSEFALRWLATRRSKEARAALIRMLRPPSDVRHLAALGLGLAGGPGEVPSLIAYAKRADAVGRVCAVWAMTATMGSRRYADFARLAISSRADQPPLKPKSEPRRAKRRRAR</sequence>
<dbReference type="SUPFAM" id="SSF50494">
    <property type="entry name" value="Trypsin-like serine proteases"/>
    <property type="match status" value="1"/>
</dbReference>
<dbReference type="InterPro" id="IPR004155">
    <property type="entry name" value="PBS_lyase_HEAT"/>
</dbReference>